<proteinExistence type="predicted"/>
<dbReference type="Pfam" id="PF00117">
    <property type="entry name" value="GATase"/>
    <property type="match status" value="1"/>
</dbReference>
<keyword evidence="3" id="KW-1185">Reference proteome</keyword>
<sequence length="205" mass="22976">MHTSSKRIAISQRYDQVQGRNEWRDCLDSRWAELLCQLGAVPILIPNNVRDVDSYLADLAISGLILSGGNDIGSAPLRDATETNALAYANKHKLPVLGVCRGMQFLCVNQGGVLHACEGHVSKYHKLKGDWATQSRLSEVNSYHNHAVFTYDCPALFEILATTENEVVEAFRHKSKPWLGIMWHPERENPLVTSDLNIIKQHFGL</sequence>
<name>A0ABS7X6S7_9GAMM</name>
<dbReference type="GO" id="GO:0016787">
    <property type="term" value="F:hydrolase activity"/>
    <property type="evidence" value="ECO:0007669"/>
    <property type="project" value="UniProtKB-KW"/>
</dbReference>
<dbReference type="RefSeq" id="WP_205310140.1">
    <property type="nucleotide sequence ID" value="NZ_JAERPS020000001.1"/>
</dbReference>
<reference evidence="2 3" key="1">
    <citation type="submission" date="2020-12" db="EMBL/GenBank/DDBJ databases">
        <authorList>
            <person name="Ruan W."/>
            <person name="Khan S.A."/>
            <person name="Jeon C.O."/>
        </authorList>
    </citation>
    <scope>NUCLEOTIDE SEQUENCE [LARGE SCALE GENOMIC DNA]</scope>
    <source>
        <strain evidence="2 3">MA-13</strain>
    </source>
</reference>
<comment type="caution">
    <text evidence="2">The sequence shown here is derived from an EMBL/GenBank/DDBJ whole genome shotgun (WGS) entry which is preliminary data.</text>
</comment>
<reference evidence="2 3" key="2">
    <citation type="submission" date="2021-08" db="EMBL/GenBank/DDBJ databases">
        <title>Rheinheimera aquimaris sp. nov., isolated from seawater of the East Sea in Korea.</title>
        <authorList>
            <person name="Kim K.H."/>
            <person name="Wenting R."/>
            <person name="Kim K.R."/>
            <person name="Jeon C.O."/>
        </authorList>
    </citation>
    <scope>NUCLEOTIDE SEQUENCE [LARGE SCALE GENOMIC DNA]</scope>
    <source>
        <strain evidence="2 3">MA-13</strain>
    </source>
</reference>
<evidence type="ECO:0000313" key="3">
    <source>
        <dbReference type="Proteomes" id="UP000663814"/>
    </source>
</evidence>
<dbReference type="PANTHER" id="PTHR43235">
    <property type="entry name" value="GLUTAMINE AMIDOTRANSFERASE PB2B2.05-RELATED"/>
    <property type="match status" value="1"/>
</dbReference>
<dbReference type="PANTHER" id="PTHR43235:SF1">
    <property type="entry name" value="GLUTAMINE AMIDOTRANSFERASE PB2B2.05-RELATED"/>
    <property type="match status" value="1"/>
</dbReference>
<dbReference type="Gene3D" id="3.40.50.880">
    <property type="match status" value="1"/>
</dbReference>
<dbReference type="SUPFAM" id="SSF52317">
    <property type="entry name" value="Class I glutamine amidotransferase-like"/>
    <property type="match status" value="1"/>
</dbReference>
<dbReference type="InterPro" id="IPR029062">
    <property type="entry name" value="Class_I_gatase-like"/>
</dbReference>
<feature type="domain" description="Glutamine amidotransferase" evidence="1">
    <location>
        <begin position="34"/>
        <end position="187"/>
    </location>
</feature>
<evidence type="ECO:0000313" key="2">
    <source>
        <dbReference type="EMBL" id="MBZ9610322.1"/>
    </source>
</evidence>
<keyword evidence="2" id="KW-0378">Hydrolase</keyword>
<dbReference type="InterPro" id="IPR017926">
    <property type="entry name" value="GATASE"/>
</dbReference>
<dbReference type="Proteomes" id="UP000663814">
    <property type="component" value="Unassembled WGS sequence"/>
</dbReference>
<organism evidence="2 3">
    <name type="scientific">Rheinheimera maricola</name>
    <dbReference type="NCBI Taxonomy" id="2793282"/>
    <lineage>
        <taxon>Bacteria</taxon>
        <taxon>Pseudomonadati</taxon>
        <taxon>Pseudomonadota</taxon>
        <taxon>Gammaproteobacteria</taxon>
        <taxon>Chromatiales</taxon>
        <taxon>Chromatiaceae</taxon>
        <taxon>Rheinheimera</taxon>
    </lineage>
</organism>
<accession>A0ABS7X6S7</accession>
<dbReference type="InterPro" id="IPR044668">
    <property type="entry name" value="PuuD-like"/>
</dbReference>
<dbReference type="EMBL" id="JAERPS020000001">
    <property type="protein sequence ID" value="MBZ9610322.1"/>
    <property type="molecule type" value="Genomic_DNA"/>
</dbReference>
<dbReference type="PROSITE" id="PS51273">
    <property type="entry name" value="GATASE_TYPE_1"/>
    <property type="match status" value="1"/>
</dbReference>
<gene>
    <name evidence="2" type="ORF">I4W93_001810</name>
</gene>
<evidence type="ECO:0000259" key="1">
    <source>
        <dbReference type="Pfam" id="PF00117"/>
    </source>
</evidence>
<protein>
    <submittedName>
        <fullName evidence="2">Gamma-glutamyl-gamma-aminobutyrate hydrolase family protein</fullName>
    </submittedName>
</protein>